<name>A0AA36HS32_9DINO</name>
<dbReference type="AlphaFoldDB" id="A0AA36HS32"/>
<dbReference type="InterPro" id="IPR032630">
    <property type="entry name" value="P_typ_ATPase_c"/>
</dbReference>
<keyword evidence="4" id="KW-1133">Transmembrane helix</keyword>
<dbReference type="Pfam" id="PF16212">
    <property type="entry name" value="PhoLip_ATPase_C"/>
    <property type="match status" value="1"/>
</dbReference>
<dbReference type="Proteomes" id="UP001178507">
    <property type="component" value="Unassembled WGS sequence"/>
</dbReference>
<keyword evidence="3" id="KW-0460">Magnesium</keyword>
<feature type="domain" description="P-type ATPase C-terminal" evidence="5">
    <location>
        <begin position="10"/>
        <end position="180"/>
    </location>
</feature>
<accession>A0AA36HS32</accession>
<reference evidence="6" key="1">
    <citation type="submission" date="2023-08" db="EMBL/GenBank/DDBJ databases">
        <authorList>
            <person name="Chen Y."/>
            <person name="Shah S."/>
            <person name="Dougan E. K."/>
            <person name="Thang M."/>
            <person name="Chan C."/>
        </authorList>
    </citation>
    <scope>NUCLEOTIDE SEQUENCE</scope>
</reference>
<feature type="transmembrane region" description="Helical" evidence="4">
    <location>
        <begin position="159"/>
        <end position="183"/>
    </location>
</feature>
<keyword evidence="4" id="KW-0812">Transmembrane</keyword>
<proteinExistence type="predicted"/>
<feature type="transmembrane region" description="Helical" evidence="4">
    <location>
        <begin position="117"/>
        <end position="139"/>
    </location>
</feature>
<comment type="caution">
    <text evidence="6">The sequence shown here is derived from an EMBL/GenBank/DDBJ whole genome shotgun (WGS) entry which is preliminary data.</text>
</comment>
<dbReference type="GO" id="GO:0045332">
    <property type="term" value="P:phospholipid translocation"/>
    <property type="evidence" value="ECO:0007669"/>
    <property type="project" value="TreeGrafter"/>
</dbReference>
<evidence type="ECO:0000256" key="2">
    <source>
        <dbReference type="ARBA" id="ARBA00022723"/>
    </source>
</evidence>
<organism evidence="6 7">
    <name type="scientific">Effrenium voratum</name>
    <dbReference type="NCBI Taxonomy" id="2562239"/>
    <lineage>
        <taxon>Eukaryota</taxon>
        <taxon>Sar</taxon>
        <taxon>Alveolata</taxon>
        <taxon>Dinophyceae</taxon>
        <taxon>Suessiales</taxon>
        <taxon>Symbiodiniaceae</taxon>
        <taxon>Effrenium</taxon>
    </lineage>
</organism>
<dbReference type="GO" id="GO:0046872">
    <property type="term" value="F:metal ion binding"/>
    <property type="evidence" value="ECO:0007669"/>
    <property type="project" value="UniProtKB-KW"/>
</dbReference>
<protein>
    <recommendedName>
        <fullName evidence="5">P-type ATPase C-terminal domain-containing protein</fullName>
    </recommendedName>
</protein>
<dbReference type="GO" id="GO:0005886">
    <property type="term" value="C:plasma membrane"/>
    <property type="evidence" value="ECO:0007669"/>
    <property type="project" value="TreeGrafter"/>
</dbReference>
<evidence type="ECO:0000259" key="5">
    <source>
        <dbReference type="Pfam" id="PF16212"/>
    </source>
</evidence>
<evidence type="ECO:0000313" key="7">
    <source>
        <dbReference type="Proteomes" id="UP001178507"/>
    </source>
</evidence>
<feature type="transmembrane region" description="Helical" evidence="4">
    <location>
        <begin position="84"/>
        <end position="105"/>
    </location>
</feature>
<comment type="subcellular location">
    <subcellularLocation>
        <location evidence="1">Membrane</location>
        <topology evidence="1">Multi-pass membrane protein</topology>
    </subcellularLocation>
</comment>
<keyword evidence="7" id="KW-1185">Reference proteome</keyword>
<dbReference type="GO" id="GO:0140326">
    <property type="term" value="F:ATPase-coupled intramembrane lipid transporter activity"/>
    <property type="evidence" value="ECO:0007669"/>
    <property type="project" value="TreeGrafter"/>
</dbReference>
<evidence type="ECO:0000256" key="3">
    <source>
        <dbReference type="ARBA" id="ARBA00022842"/>
    </source>
</evidence>
<sequence length="217" mass="23686">MGPVARFGAIICGLPVVIVVSLDRDVPDEVSIASPDLYVEGLRRMRFNAPILAAWMFSALYHGGVSWLIPSLTAGSTDTQAPEFWYASCVSFILCVVFVNGRLWIVAESPFSKETIAVMVISFIAMFVTLAVLAETGLGDLMQPQIEGAFVEIFSKGEYLAPMLLTPLLLFLDLAVYQAIAFFNPYPLTAAKRKLWRNQPDKDAVSKASGETGVVKT</sequence>
<keyword evidence="4" id="KW-0472">Membrane</keyword>
<dbReference type="EMBL" id="CAUJNA010000180">
    <property type="protein sequence ID" value="CAJ1373203.1"/>
    <property type="molecule type" value="Genomic_DNA"/>
</dbReference>
<evidence type="ECO:0000313" key="6">
    <source>
        <dbReference type="EMBL" id="CAJ1373203.1"/>
    </source>
</evidence>
<dbReference type="PANTHER" id="PTHR24092">
    <property type="entry name" value="PROBABLE PHOSPHOLIPID-TRANSPORTING ATPASE"/>
    <property type="match status" value="1"/>
</dbReference>
<gene>
    <name evidence="6" type="ORF">EVOR1521_LOCUS3092</name>
</gene>
<keyword evidence="2" id="KW-0479">Metal-binding</keyword>
<evidence type="ECO:0000256" key="1">
    <source>
        <dbReference type="ARBA" id="ARBA00004141"/>
    </source>
</evidence>
<evidence type="ECO:0000256" key="4">
    <source>
        <dbReference type="SAM" id="Phobius"/>
    </source>
</evidence>
<feature type="transmembrane region" description="Helical" evidence="4">
    <location>
        <begin position="52"/>
        <end position="72"/>
    </location>
</feature>